<proteinExistence type="predicted"/>
<feature type="compositionally biased region" description="Low complexity" evidence="1">
    <location>
        <begin position="56"/>
        <end position="68"/>
    </location>
</feature>
<feature type="region of interest" description="Disordered" evidence="1">
    <location>
        <begin position="50"/>
        <end position="89"/>
    </location>
</feature>
<accession>A0A0E9X1Q8</accession>
<protein>
    <submittedName>
        <fullName evidence="2">Uncharacterized protein</fullName>
    </submittedName>
</protein>
<reference evidence="2" key="1">
    <citation type="submission" date="2014-11" db="EMBL/GenBank/DDBJ databases">
        <authorList>
            <person name="Amaro Gonzalez C."/>
        </authorList>
    </citation>
    <scope>NUCLEOTIDE SEQUENCE</scope>
</reference>
<evidence type="ECO:0000256" key="1">
    <source>
        <dbReference type="SAM" id="MobiDB-lite"/>
    </source>
</evidence>
<dbReference type="AlphaFoldDB" id="A0A0E9X1Q8"/>
<feature type="compositionally biased region" description="Basic and acidic residues" evidence="1">
    <location>
        <begin position="8"/>
        <end position="21"/>
    </location>
</feature>
<feature type="region of interest" description="Disordered" evidence="1">
    <location>
        <begin position="1"/>
        <end position="21"/>
    </location>
</feature>
<sequence length="89" mass="10665">MSHSTKPRVTELSRSHNTKPELQHLVSRVEVWWTQMQTWTTECRNSRRMFNSKGTQYSRQSRSQFVQRSKTRKIHRAKSTESEGKNQSR</sequence>
<evidence type="ECO:0000313" key="2">
    <source>
        <dbReference type="EMBL" id="JAH96514.1"/>
    </source>
</evidence>
<organism evidence="2">
    <name type="scientific">Anguilla anguilla</name>
    <name type="common">European freshwater eel</name>
    <name type="synonym">Muraena anguilla</name>
    <dbReference type="NCBI Taxonomy" id="7936"/>
    <lineage>
        <taxon>Eukaryota</taxon>
        <taxon>Metazoa</taxon>
        <taxon>Chordata</taxon>
        <taxon>Craniata</taxon>
        <taxon>Vertebrata</taxon>
        <taxon>Euteleostomi</taxon>
        <taxon>Actinopterygii</taxon>
        <taxon>Neopterygii</taxon>
        <taxon>Teleostei</taxon>
        <taxon>Anguilliformes</taxon>
        <taxon>Anguillidae</taxon>
        <taxon>Anguilla</taxon>
    </lineage>
</organism>
<name>A0A0E9X1Q8_ANGAN</name>
<feature type="compositionally biased region" description="Basic and acidic residues" evidence="1">
    <location>
        <begin position="78"/>
        <end position="89"/>
    </location>
</feature>
<reference evidence="2" key="2">
    <citation type="journal article" date="2015" name="Fish Shellfish Immunol.">
        <title>Early steps in the European eel (Anguilla anguilla)-Vibrio vulnificus interaction in the gills: Role of the RtxA13 toxin.</title>
        <authorList>
            <person name="Callol A."/>
            <person name="Pajuelo D."/>
            <person name="Ebbesson L."/>
            <person name="Teles M."/>
            <person name="MacKenzie S."/>
            <person name="Amaro C."/>
        </authorList>
    </citation>
    <scope>NUCLEOTIDE SEQUENCE</scope>
</reference>
<dbReference type="EMBL" id="GBXM01012063">
    <property type="protein sequence ID" value="JAH96514.1"/>
    <property type="molecule type" value="Transcribed_RNA"/>
</dbReference>